<name>A0A016VZC5_9BILA</name>
<proteinExistence type="predicted"/>
<keyword evidence="2" id="KW-1185">Reference proteome</keyword>
<accession>A0A016VZC5</accession>
<evidence type="ECO:0000313" key="1">
    <source>
        <dbReference type="EMBL" id="EYC32760.1"/>
    </source>
</evidence>
<dbReference type="Proteomes" id="UP000024635">
    <property type="component" value="Unassembled WGS sequence"/>
</dbReference>
<dbReference type="AlphaFoldDB" id="A0A016VZC5"/>
<gene>
    <name evidence="1" type="primary">Acey_s0002.g1085</name>
    <name evidence="1" type="ORF">Y032_0002g1085</name>
</gene>
<sequence>MTPTSESSGFLRKKEVNEEHNLGHYLLMFRFQLQTYSDINGGISYRTTFAHLFLCQKLCPAYFIRRTKKGYTYLPVKTGFSGKVFLGAVDLETDFWKKWVVVAIFAAESTKPLETFSLIMNIKSFLSNEKPWLIQAPNDGQFSPNCLSNFPPEDRKAAREWI</sequence>
<protein>
    <submittedName>
        <fullName evidence="1">Uncharacterized protein</fullName>
    </submittedName>
</protein>
<evidence type="ECO:0000313" key="2">
    <source>
        <dbReference type="Proteomes" id="UP000024635"/>
    </source>
</evidence>
<reference evidence="2" key="1">
    <citation type="journal article" date="2015" name="Nat. Genet.">
        <title>The genome and transcriptome of the zoonotic hookworm Ancylostoma ceylanicum identify infection-specific gene families.</title>
        <authorList>
            <person name="Schwarz E.M."/>
            <person name="Hu Y."/>
            <person name="Antoshechkin I."/>
            <person name="Miller M.M."/>
            <person name="Sternberg P.W."/>
            <person name="Aroian R.V."/>
        </authorList>
    </citation>
    <scope>NUCLEOTIDE SEQUENCE</scope>
    <source>
        <strain evidence="2">HY135</strain>
    </source>
</reference>
<organism evidence="1 2">
    <name type="scientific">Ancylostoma ceylanicum</name>
    <dbReference type="NCBI Taxonomy" id="53326"/>
    <lineage>
        <taxon>Eukaryota</taxon>
        <taxon>Metazoa</taxon>
        <taxon>Ecdysozoa</taxon>
        <taxon>Nematoda</taxon>
        <taxon>Chromadorea</taxon>
        <taxon>Rhabditida</taxon>
        <taxon>Rhabditina</taxon>
        <taxon>Rhabditomorpha</taxon>
        <taxon>Strongyloidea</taxon>
        <taxon>Ancylostomatidae</taxon>
        <taxon>Ancylostomatinae</taxon>
        <taxon>Ancylostoma</taxon>
    </lineage>
</organism>
<comment type="caution">
    <text evidence="1">The sequence shown here is derived from an EMBL/GenBank/DDBJ whole genome shotgun (WGS) entry which is preliminary data.</text>
</comment>
<dbReference type="EMBL" id="JARK01001338">
    <property type="protein sequence ID" value="EYC32760.1"/>
    <property type="molecule type" value="Genomic_DNA"/>
</dbReference>